<evidence type="ECO:0000313" key="4">
    <source>
        <dbReference type="Proteomes" id="UP000886847"/>
    </source>
</evidence>
<dbReference type="GO" id="GO:0055086">
    <property type="term" value="P:nucleobase-containing small molecule metabolic process"/>
    <property type="evidence" value="ECO:0007669"/>
    <property type="project" value="UniProtKB-ARBA"/>
</dbReference>
<dbReference type="EMBL" id="DXEW01000014">
    <property type="protein sequence ID" value="HIX50179.1"/>
    <property type="molecule type" value="Genomic_DNA"/>
</dbReference>
<reference evidence="3" key="2">
    <citation type="submission" date="2021-04" db="EMBL/GenBank/DDBJ databases">
        <authorList>
            <person name="Gilroy R."/>
        </authorList>
    </citation>
    <scope>NUCLEOTIDE SEQUENCE</scope>
    <source>
        <strain evidence="3">2189</strain>
    </source>
</reference>
<dbReference type="GO" id="GO:0072527">
    <property type="term" value="P:pyrimidine-containing compound metabolic process"/>
    <property type="evidence" value="ECO:0007669"/>
    <property type="project" value="UniProtKB-ARBA"/>
</dbReference>
<sequence length="134" mass="14862">MTYEEMYALACKNLAPQDYSEHCSAGYVSAVIEGANGKYYTGVNIDLACGLGYCAERNAAGSMVTDGERVARRIVCVDRRQGLMTPCGSCREFLMLLSPQNADTEFLIGLSPLRTARLKELLPHWWETFGQPQK</sequence>
<dbReference type="AlphaFoldDB" id="A0A9D1W0H8"/>
<dbReference type="PROSITE" id="PS51747">
    <property type="entry name" value="CYT_DCMP_DEAMINASES_2"/>
    <property type="match status" value="1"/>
</dbReference>
<dbReference type="InterPro" id="IPR016193">
    <property type="entry name" value="Cytidine_deaminase-like"/>
</dbReference>
<dbReference type="Gene3D" id="3.40.140.10">
    <property type="entry name" value="Cytidine Deaminase, domain 2"/>
    <property type="match status" value="1"/>
</dbReference>
<dbReference type="GO" id="GO:0004126">
    <property type="term" value="F:cytidine deaminase activity"/>
    <property type="evidence" value="ECO:0007669"/>
    <property type="project" value="TreeGrafter"/>
</dbReference>
<protein>
    <recommendedName>
        <fullName evidence="2">CMP/dCMP-type deaminase domain-containing protein</fullName>
    </recommendedName>
</protein>
<dbReference type="Proteomes" id="UP000886847">
    <property type="component" value="Unassembled WGS sequence"/>
</dbReference>
<dbReference type="PANTHER" id="PTHR11644">
    <property type="entry name" value="CYTIDINE DEAMINASE"/>
    <property type="match status" value="1"/>
</dbReference>
<dbReference type="Pfam" id="PF00383">
    <property type="entry name" value="dCMP_cyt_deam_1"/>
    <property type="match status" value="1"/>
</dbReference>
<name>A0A9D1W0H8_9FIRM</name>
<evidence type="ECO:0000256" key="1">
    <source>
        <dbReference type="ARBA" id="ARBA00006576"/>
    </source>
</evidence>
<dbReference type="InterPro" id="IPR050202">
    <property type="entry name" value="Cyt/Deoxycyt_deaminase"/>
</dbReference>
<feature type="domain" description="CMP/dCMP-type deaminase" evidence="2">
    <location>
        <begin position="1"/>
        <end position="129"/>
    </location>
</feature>
<dbReference type="CDD" id="cd01283">
    <property type="entry name" value="cytidine_deaminase"/>
    <property type="match status" value="1"/>
</dbReference>
<proteinExistence type="inferred from homology"/>
<comment type="caution">
    <text evidence="3">The sequence shown here is derived from an EMBL/GenBank/DDBJ whole genome shotgun (WGS) entry which is preliminary data.</text>
</comment>
<dbReference type="GO" id="GO:0005829">
    <property type="term" value="C:cytosol"/>
    <property type="evidence" value="ECO:0007669"/>
    <property type="project" value="TreeGrafter"/>
</dbReference>
<dbReference type="InterPro" id="IPR002125">
    <property type="entry name" value="CMP_dCMP_dom"/>
</dbReference>
<accession>A0A9D1W0H8</accession>
<gene>
    <name evidence="3" type="ORF">H9851_02745</name>
</gene>
<evidence type="ECO:0000259" key="2">
    <source>
        <dbReference type="PROSITE" id="PS51747"/>
    </source>
</evidence>
<comment type="similarity">
    <text evidence="1">Belongs to the cytidine and deoxycytidylate deaminase family.</text>
</comment>
<dbReference type="PANTHER" id="PTHR11644:SF2">
    <property type="entry name" value="CYTIDINE DEAMINASE"/>
    <property type="match status" value="1"/>
</dbReference>
<evidence type="ECO:0000313" key="3">
    <source>
        <dbReference type="EMBL" id="HIX50179.1"/>
    </source>
</evidence>
<dbReference type="SUPFAM" id="SSF53927">
    <property type="entry name" value="Cytidine deaminase-like"/>
    <property type="match status" value="1"/>
</dbReference>
<dbReference type="GO" id="GO:0008270">
    <property type="term" value="F:zinc ion binding"/>
    <property type="evidence" value="ECO:0007669"/>
    <property type="project" value="TreeGrafter"/>
</dbReference>
<organism evidence="3 4">
    <name type="scientific">Candidatus Borkfalkia faecavium</name>
    <dbReference type="NCBI Taxonomy" id="2838508"/>
    <lineage>
        <taxon>Bacteria</taxon>
        <taxon>Bacillati</taxon>
        <taxon>Bacillota</taxon>
        <taxon>Clostridia</taxon>
        <taxon>Christensenellales</taxon>
        <taxon>Christensenellaceae</taxon>
        <taxon>Candidatus Borkfalkia</taxon>
    </lineage>
</organism>
<reference evidence="3" key="1">
    <citation type="journal article" date="2021" name="PeerJ">
        <title>Extensive microbial diversity within the chicken gut microbiome revealed by metagenomics and culture.</title>
        <authorList>
            <person name="Gilroy R."/>
            <person name="Ravi A."/>
            <person name="Getino M."/>
            <person name="Pursley I."/>
            <person name="Horton D.L."/>
            <person name="Alikhan N.F."/>
            <person name="Baker D."/>
            <person name="Gharbi K."/>
            <person name="Hall N."/>
            <person name="Watson M."/>
            <person name="Adriaenssens E.M."/>
            <person name="Foster-Nyarko E."/>
            <person name="Jarju S."/>
            <person name="Secka A."/>
            <person name="Antonio M."/>
            <person name="Oren A."/>
            <person name="Chaudhuri R.R."/>
            <person name="La Ragione R."/>
            <person name="Hildebrand F."/>
            <person name="Pallen M.J."/>
        </authorList>
    </citation>
    <scope>NUCLEOTIDE SEQUENCE</scope>
    <source>
        <strain evidence="3">2189</strain>
    </source>
</reference>